<evidence type="ECO:0008006" key="6">
    <source>
        <dbReference type="Google" id="ProtNLM"/>
    </source>
</evidence>
<dbReference type="PROSITE" id="PS50088">
    <property type="entry name" value="ANK_REPEAT"/>
    <property type="match status" value="4"/>
</dbReference>
<reference evidence="4 5" key="1">
    <citation type="submission" date="2024-08" db="EMBL/GenBank/DDBJ databases">
        <authorList>
            <person name="Cucini C."/>
            <person name="Frati F."/>
        </authorList>
    </citation>
    <scope>NUCLEOTIDE SEQUENCE [LARGE SCALE GENOMIC DNA]</scope>
</reference>
<keyword evidence="2 3" id="KW-0040">ANK repeat</keyword>
<evidence type="ECO:0000256" key="1">
    <source>
        <dbReference type="ARBA" id="ARBA00022737"/>
    </source>
</evidence>
<dbReference type="PANTHER" id="PTHR24178:SF9">
    <property type="entry name" value="ANK_REP_REGION DOMAIN-CONTAINING PROTEIN"/>
    <property type="match status" value="1"/>
</dbReference>
<dbReference type="SMART" id="SM00248">
    <property type="entry name" value="ANK"/>
    <property type="match status" value="7"/>
</dbReference>
<evidence type="ECO:0000256" key="3">
    <source>
        <dbReference type="PROSITE-ProRule" id="PRU00023"/>
    </source>
</evidence>
<dbReference type="Gene3D" id="1.25.40.20">
    <property type="entry name" value="Ankyrin repeat-containing domain"/>
    <property type="match status" value="2"/>
</dbReference>
<protein>
    <recommendedName>
        <fullName evidence="6">Ankyrin repeat protein</fullName>
    </recommendedName>
</protein>
<feature type="repeat" description="ANK" evidence="3">
    <location>
        <begin position="49"/>
        <end position="86"/>
    </location>
</feature>
<dbReference type="InterPro" id="IPR036770">
    <property type="entry name" value="Ankyrin_rpt-contain_sf"/>
</dbReference>
<dbReference type="Proteomes" id="UP001642540">
    <property type="component" value="Unassembled WGS sequence"/>
</dbReference>
<proteinExistence type="predicted"/>
<feature type="repeat" description="ANK" evidence="3">
    <location>
        <begin position="195"/>
        <end position="227"/>
    </location>
</feature>
<dbReference type="EMBL" id="CAXLJM020000068">
    <property type="protein sequence ID" value="CAL8124845.1"/>
    <property type="molecule type" value="Genomic_DNA"/>
</dbReference>
<dbReference type="PANTHER" id="PTHR24178">
    <property type="entry name" value="MOLTING PROTEIN MLT-4"/>
    <property type="match status" value="1"/>
</dbReference>
<keyword evidence="5" id="KW-1185">Reference proteome</keyword>
<evidence type="ECO:0000313" key="4">
    <source>
        <dbReference type="EMBL" id="CAL8124845.1"/>
    </source>
</evidence>
<dbReference type="Pfam" id="PF12796">
    <property type="entry name" value="Ank_2"/>
    <property type="match status" value="2"/>
</dbReference>
<dbReference type="InterPro" id="IPR002110">
    <property type="entry name" value="Ankyrin_rpt"/>
</dbReference>
<feature type="repeat" description="ANK" evidence="3">
    <location>
        <begin position="12"/>
        <end position="47"/>
    </location>
</feature>
<accession>A0ABP1RBS3</accession>
<sequence>MYPEIVHSRDSECRTTLHRVLISRNENQLQLIKMLIAHNADVNARDAEDNSTPLHYSVRQNTLPPQVIDIIKLLIEKGADPDATDDDGRTFLHWAPSFFAPQLYHELVTYFDSIGRKKSWKMVTSHSFTHLHCTVIKFEPLLDTLKIFKKNDINFNAQDNDGDSVMFDAIEAGRSAEFLQTLFTFGADWRFPNKKQENALHIAALTGNLSALKLFISLDCDVNATNKFGYTPLHNVFLGHFDDKREAPCMADHEIVEQLLMNGADVNVKDNDGNLAIDLARDRWKIGKTENHTLKLLETYQAI</sequence>
<name>A0ABP1RBS3_9HEXA</name>
<dbReference type="SUPFAM" id="SSF48403">
    <property type="entry name" value="Ankyrin repeat"/>
    <property type="match status" value="1"/>
</dbReference>
<feature type="repeat" description="ANK" evidence="3">
    <location>
        <begin position="228"/>
        <end position="271"/>
    </location>
</feature>
<dbReference type="PROSITE" id="PS50297">
    <property type="entry name" value="ANK_REP_REGION"/>
    <property type="match status" value="2"/>
</dbReference>
<evidence type="ECO:0000313" key="5">
    <source>
        <dbReference type="Proteomes" id="UP001642540"/>
    </source>
</evidence>
<gene>
    <name evidence="4" type="ORF">ODALV1_LOCUS20786</name>
</gene>
<comment type="caution">
    <text evidence="4">The sequence shown here is derived from an EMBL/GenBank/DDBJ whole genome shotgun (WGS) entry which is preliminary data.</text>
</comment>
<keyword evidence="1" id="KW-0677">Repeat</keyword>
<evidence type="ECO:0000256" key="2">
    <source>
        <dbReference type="ARBA" id="ARBA00023043"/>
    </source>
</evidence>
<organism evidence="4 5">
    <name type="scientific">Orchesella dallaii</name>
    <dbReference type="NCBI Taxonomy" id="48710"/>
    <lineage>
        <taxon>Eukaryota</taxon>
        <taxon>Metazoa</taxon>
        <taxon>Ecdysozoa</taxon>
        <taxon>Arthropoda</taxon>
        <taxon>Hexapoda</taxon>
        <taxon>Collembola</taxon>
        <taxon>Entomobryomorpha</taxon>
        <taxon>Entomobryoidea</taxon>
        <taxon>Orchesellidae</taxon>
        <taxon>Orchesellinae</taxon>
        <taxon>Orchesella</taxon>
    </lineage>
</organism>